<keyword evidence="2" id="KW-1185">Reference proteome</keyword>
<sequence>MDEKCPNFTDHGNMHINRRKFIRLIRDQIAVDRGEDADCVPLYLSGSRGSLFKVRLSSHGYTLVAKGVEAVDAKHLRYENKIYDHLRDLQGKVVPVCLGTLDLIKPYYYDSGVYKYFMLLSYGGRPVLRELGEVNASVANEILTALGRLHQYRVLHCDAELRNVLYDKRTGRCMIVDLMQAESHARQPLGSINLNGQTRKRKRRLTPWKHEEDVFTVEMQCLRASLS</sequence>
<evidence type="ECO:0000313" key="1">
    <source>
        <dbReference type="EMBL" id="KAI6777559.1"/>
    </source>
</evidence>
<dbReference type="AlphaFoldDB" id="A0A9Q0BB11"/>
<dbReference type="GeneID" id="75831508"/>
<reference evidence="1" key="1">
    <citation type="journal article" date="2021" name="J Fungi (Basel)">
        <title>Genomic and Metabolomic Analyses of the Marine Fungus Emericellopsis cladophorae: Insights into Saltwater Adaptability Mechanisms and Its Biosynthetic Potential.</title>
        <authorList>
            <person name="Goncalves M.F.M."/>
            <person name="Hilario S."/>
            <person name="Van de Peer Y."/>
            <person name="Esteves A.C."/>
            <person name="Alves A."/>
        </authorList>
    </citation>
    <scope>NUCLEOTIDE SEQUENCE</scope>
    <source>
        <strain evidence="1">MUM 19.33</strain>
    </source>
</reference>
<accession>A0A9Q0BB11</accession>
<protein>
    <recommendedName>
        <fullName evidence="3">Protein kinase domain-containing protein</fullName>
    </recommendedName>
</protein>
<organism evidence="1 2">
    <name type="scientific">Emericellopsis cladophorae</name>
    <dbReference type="NCBI Taxonomy" id="2686198"/>
    <lineage>
        <taxon>Eukaryota</taxon>
        <taxon>Fungi</taxon>
        <taxon>Dikarya</taxon>
        <taxon>Ascomycota</taxon>
        <taxon>Pezizomycotina</taxon>
        <taxon>Sordariomycetes</taxon>
        <taxon>Hypocreomycetidae</taxon>
        <taxon>Hypocreales</taxon>
        <taxon>Bionectriaceae</taxon>
        <taxon>Emericellopsis</taxon>
    </lineage>
</organism>
<dbReference type="OrthoDB" id="2156052at2759"/>
<evidence type="ECO:0000313" key="2">
    <source>
        <dbReference type="Proteomes" id="UP001055219"/>
    </source>
</evidence>
<comment type="caution">
    <text evidence="1">The sequence shown here is derived from an EMBL/GenBank/DDBJ whole genome shotgun (WGS) entry which is preliminary data.</text>
</comment>
<dbReference type="SUPFAM" id="SSF56112">
    <property type="entry name" value="Protein kinase-like (PK-like)"/>
    <property type="match status" value="1"/>
</dbReference>
<dbReference type="EMBL" id="JAGIXG020000197">
    <property type="protein sequence ID" value="KAI6777559.1"/>
    <property type="molecule type" value="Genomic_DNA"/>
</dbReference>
<proteinExistence type="predicted"/>
<dbReference type="RefSeq" id="XP_051358415.1">
    <property type="nucleotide sequence ID" value="XM_051510711.1"/>
</dbReference>
<dbReference type="Gene3D" id="1.10.510.10">
    <property type="entry name" value="Transferase(Phosphotransferase) domain 1"/>
    <property type="match status" value="1"/>
</dbReference>
<evidence type="ECO:0008006" key="3">
    <source>
        <dbReference type="Google" id="ProtNLM"/>
    </source>
</evidence>
<name>A0A9Q0BB11_9HYPO</name>
<dbReference type="InterPro" id="IPR011009">
    <property type="entry name" value="Kinase-like_dom_sf"/>
</dbReference>
<dbReference type="Proteomes" id="UP001055219">
    <property type="component" value="Unassembled WGS sequence"/>
</dbReference>
<reference evidence="1" key="2">
    <citation type="submission" date="2022-07" db="EMBL/GenBank/DDBJ databases">
        <authorList>
            <person name="Goncalves M.F.M."/>
            <person name="Hilario S."/>
            <person name="Van De Peer Y."/>
            <person name="Esteves A.C."/>
            <person name="Alves A."/>
        </authorList>
    </citation>
    <scope>NUCLEOTIDE SEQUENCE</scope>
    <source>
        <strain evidence="1">MUM 19.33</strain>
    </source>
</reference>
<gene>
    <name evidence="1" type="ORF">J7T54_005022</name>
</gene>